<feature type="compositionally biased region" description="Polar residues" evidence="6">
    <location>
        <begin position="35"/>
        <end position="44"/>
    </location>
</feature>
<comment type="similarity">
    <text evidence="2">Belongs to the CorA metal ion transporter (MIT) (TC 1.A.35) family.</text>
</comment>
<sequence length="668" mass="74921">MDTSRSESPQTRFSTPVSDLDDHRHQASTRPRAGTINSPQSPQSPLEGRQAFLAVGSGGRPDLLQVNEELRQAGSIPRDFEQVIIDDDRSGNGEMILERRGSQSPVIARRSTIRRSHNHASRSRESSTSSRSLSPANSVDAFADPRRRERANTIGSRAPSDLDLALQRSNSGGTHCRSRRPTFNNGSVRDLNLQDERASIREAEEDVCFPIADDSTKNHHIDFEELDEFVAESTKSRSRALRQKVSFSSQGNKPRIFNELQNQVIPKIITQSTSSLKGGSECAINDSDSIIKDKDGVNEKDGDPLGVNGPHPQRPSFIETSRYSFFSSELEQTIHGLDFADLFDPGVSARDLFKLPEDGGAWWLDMLNPTEEELYVFQRAFNIHRLTTEDIMTQEAREKVELFPSYYFVCFRSFFQVDATHEDYMEPVNVYMVVFREGILTITYSQSPHASNVRKRIGKLRDYMSLTADWICYAMIDNIVDTFGPPIHTIELETDTIEDQVFVARPDDYTPILRQIGECRKKVMSLMRLLGGKADVIKGFAKRCNESYTVAPRGEIGLYLGDIQDHVVTMMSNLGHFEKMLSRSHSNYVAQMNVEYVAQGNRANQVLSKITLLATILVPLNLICGLFGMNVEVPGKNSGGLGWFFGIIGVIAAIVLCSLATARRYRFI</sequence>
<evidence type="ECO:0000256" key="2">
    <source>
        <dbReference type="ARBA" id="ARBA00009765"/>
    </source>
</evidence>
<dbReference type="GO" id="GO:0010961">
    <property type="term" value="P:intracellular magnesium ion homeostasis"/>
    <property type="evidence" value="ECO:0007669"/>
    <property type="project" value="TreeGrafter"/>
</dbReference>
<dbReference type="SUPFAM" id="SSF144083">
    <property type="entry name" value="Magnesium transport protein CorA, transmembrane region"/>
    <property type="match status" value="1"/>
</dbReference>
<dbReference type="InterPro" id="IPR045863">
    <property type="entry name" value="CorA_TM1_TM2"/>
</dbReference>
<dbReference type="Gene3D" id="3.30.460.20">
    <property type="entry name" value="CorA soluble domain-like"/>
    <property type="match status" value="1"/>
</dbReference>
<dbReference type="PANTHER" id="PTHR21535:SF55">
    <property type="entry name" value="MAGNESIUM TRANSPORTER ALR1-RELATED"/>
    <property type="match status" value="1"/>
</dbReference>
<evidence type="ECO:0000256" key="7">
    <source>
        <dbReference type="SAM" id="Phobius"/>
    </source>
</evidence>
<dbReference type="GO" id="GO:0005886">
    <property type="term" value="C:plasma membrane"/>
    <property type="evidence" value="ECO:0007669"/>
    <property type="project" value="TreeGrafter"/>
</dbReference>
<dbReference type="InterPro" id="IPR044089">
    <property type="entry name" value="Alr1-like"/>
</dbReference>
<dbReference type="Proteomes" id="UP001166286">
    <property type="component" value="Unassembled WGS sequence"/>
</dbReference>
<evidence type="ECO:0000313" key="9">
    <source>
        <dbReference type="Proteomes" id="UP001166286"/>
    </source>
</evidence>
<feature type="region of interest" description="Disordered" evidence="6">
    <location>
        <begin position="1"/>
        <end position="50"/>
    </location>
</feature>
<gene>
    <name evidence="8" type="ORF">JMJ35_004786</name>
</gene>
<feature type="transmembrane region" description="Helical" evidence="7">
    <location>
        <begin position="641"/>
        <end position="662"/>
    </location>
</feature>
<feature type="region of interest" description="Disordered" evidence="6">
    <location>
        <begin position="288"/>
        <end position="313"/>
    </location>
</feature>
<dbReference type="InterPro" id="IPR002523">
    <property type="entry name" value="MgTranspt_CorA/ZnTranspt_ZntB"/>
</dbReference>
<evidence type="ECO:0000256" key="3">
    <source>
        <dbReference type="ARBA" id="ARBA00022692"/>
    </source>
</evidence>
<evidence type="ECO:0000256" key="1">
    <source>
        <dbReference type="ARBA" id="ARBA00004141"/>
    </source>
</evidence>
<keyword evidence="3 7" id="KW-0812">Transmembrane</keyword>
<dbReference type="FunFam" id="1.20.58.340:FF:000008">
    <property type="entry name" value="CorA family metal ion transporter"/>
    <property type="match status" value="1"/>
</dbReference>
<dbReference type="Gene3D" id="1.20.58.340">
    <property type="entry name" value="Magnesium transport protein CorA, transmembrane region"/>
    <property type="match status" value="2"/>
</dbReference>
<dbReference type="CDD" id="cd12829">
    <property type="entry name" value="Alr1p-like"/>
    <property type="match status" value="1"/>
</dbReference>
<comment type="caution">
    <text evidence="8">The sequence shown here is derived from an EMBL/GenBank/DDBJ whole genome shotgun (WGS) entry which is preliminary data.</text>
</comment>
<keyword evidence="9" id="KW-1185">Reference proteome</keyword>
<dbReference type="InterPro" id="IPR045861">
    <property type="entry name" value="CorA_cytoplasmic_dom"/>
</dbReference>
<proteinExistence type="inferred from homology"/>
<evidence type="ECO:0000256" key="5">
    <source>
        <dbReference type="ARBA" id="ARBA00023136"/>
    </source>
</evidence>
<dbReference type="AlphaFoldDB" id="A0AA39R2S4"/>
<evidence type="ECO:0000256" key="6">
    <source>
        <dbReference type="SAM" id="MobiDB-lite"/>
    </source>
</evidence>
<reference evidence="8" key="1">
    <citation type="submission" date="2023-03" db="EMBL/GenBank/DDBJ databases">
        <title>Complete genome of Cladonia borealis.</title>
        <authorList>
            <person name="Park H."/>
        </authorList>
    </citation>
    <scope>NUCLEOTIDE SEQUENCE</scope>
    <source>
        <strain evidence="8">ANT050790</strain>
    </source>
</reference>
<dbReference type="SUPFAM" id="SSF143865">
    <property type="entry name" value="CorA soluble domain-like"/>
    <property type="match status" value="1"/>
</dbReference>
<dbReference type="FunFam" id="1.20.58.340:FF:000006">
    <property type="entry name" value="CorA family metal ion transporter"/>
    <property type="match status" value="1"/>
</dbReference>
<dbReference type="EMBL" id="JAFEKC020000009">
    <property type="protein sequence ID" value="KAK0512769.1"/>
    <property type="molecule type" value="Genomic_DNA"/>
</dbReference>
<evidence type="ECO:0000313" key="8">
    <source>
        <dbReference type="EMBL" id="KAK0512769.1"/>
    </source>
</evidence>
<keyword evidence="4 7" id="KW-1133">Transmembrane helix</keyword>
<dbReference type="Pfam" id="PF01544">
    <property type="entry name" value="CorA"/>
    <property type="match status" value="1"/>
</dbReference>
<dbReference type="GO" id="GO:0015095">
    <property type="term" value="F:magnesium ion transmembrane transporter activity"/>
    <property type="evidence" value="ECO:0007669"/>
    <property type="project" value="InterPro"/>
</dbReference>
<organism evidence="8 9">
    <name type="scientific">Cladonia borealis</name>
    <dbReference type="NCBI Taxonomy" id="184061"/>
    <lineage>
        <taxon>Eukaryota</taxon>
        <taxon>Fungi</taxon>
        <taxon>Dikarya</taxon>
        <taxon>Ascomycota</taxon>
        <taxon>Pezizomycotina</taxon>
        <taxon>Lecanoromycetes</taxon>
        <taxon>OSLEUM clade</taxon>
        <taxon>Lecanoromycetidae</taxon>
        <taxon>Lecanorales</taxon>
        <taxon>Lecanorineae</taxon>
        <taxon>Cladoniaceae</taxon>
        <taxon>Cladonia</taxon>
    </lineage>
</organism>
<keyword evidence="5 7" id="KW-0472">Membrane</keyword>
<feature type="region of interest" description="Disordered" evidence="6">
    <location>
        <begin position="94"/>
        <end position="188"/>
    </location>
</feature>
<evidence type="ECO:0000256" key="4">
    <source>
        <dbReference type="ARBA" id="ARBA00022989"/>
    </source>
</evidence>
<feature type="compositionally biased region" description="Basic and acidic residues" evidence="6">
    <location>
        <begin position="289"/>
        <end position="303"/>
    </location>
</feature>
<dbReference type="PANTHER" id="PTHR21535">
    <property type="entry name" value="MAGNESIUM AND COBALT TRANSPORT PROTEIN/MITOCHONDRIAL IMPORT INNER MEMBRANE TRANSLOCASE SUBUNIT TIM8"/>
    <property type="match status" value="1"/>
</dbReference>
<feature type="compositionally biased region" description="Basic residues" evidence="6">
    <location>
        <begin position="111"/>
        <end position="121"/>
    </location>
</feature>
<feature type="transmembrane region" description="Helical" evidence="7">
    <location>
        <begin position="610"/>
        <end position="629"/>
    </location>
</feature>
<name>A0AA39R2S4_9LECA</name>
<comment type="subcellular location">
    <subcellularLocation>
        <location evidence="1">Membrane</location>
        <topology evidence="1">Multi-pass membrane protein</topology>
    </subcellularLocation>
</comment>
<accession>A0AA39R2S4</accession>
<feature type="compositionally biased region" description="Polar residues" evidence="6">
    <location>
        <begin position="1"/>
        <end position="17"/>
    </location>
</feature>
<protein>
    <submittedName>
        <fullName evidence="8">Uncharacterized protein</fullName>
    </submittedName>
</protein>